<keyword evidence="1" id="KW-0677">Repeat</keyword>
<gene>
    <name evidence="4" type="ORF">MNR06_04850</name>
</gene>
<feature type="chain" id="PRO_5046486130" evidence="3">
    <location>
        <begin position="24"/>
        <end position="608"/>
    </location>
</feature>
<dbReference type="PROSITE" id="PS51125">
    <property type="entry name" value="NHL"/>
    <property type="match status" value="3"/>
</dbReference>
<dbReference type="InterPro" id="IPR011042">
    <property type="entry name" value="6-blade_b-propeller_TolB-like"/>
</dbReference>
<dbReference type="Pfam" id="PF17170">
    <property type="entry name" value="DUF5128"/>
    <property type="match status" value="2"/>
</dbReference>
<dbReference type="Gene3D" id="2.120.10.30">
    <property type="entry name" value="TolB, C-terminal domain"/>
    <property type="match status" value="2"/>
</dbReference>
<dbReference type="PANTHER" id="PTHR24104:SF25">
    <property type="entry name" value="PROTEIN LIN-41"/>
    <property type="match status" value="1"/>
</dbReference>
<evidence type="ECO:0000256" key="3">
    <source>
        <dbReference type="SAM" id="SignalP"/>
    </source>
</evidence>
<dbReference type="Proteomes" id="UP000830116">
    <property type="component" value="Chromosome"/>
</dbReference>
<evidence type="ECO:0000313" key="4">
    <source>
        <dbReference type="EMBL" id="UOF02277.1"/>
    </source>
</evidence>
<accession>A0ABY4CBF7</accession>
<dbReference type="RefSeq" id="WP_243539345.1">
    <property type="nucleotide sequence ID" value="NZ_CP093442.1"/>
</dbReference>
<dbReference type="InterPro" id="IPR001258">
    <property type="entry name" value="NHL_repeat"/>
</dbReference>
<dbReference type="EMBL" id="CP093442">
    <property type="protein sequence ID" value="UOF02277.1"/>
    <property type="molecule type" value="Genomic_DNA"/>
</dbReference>
<evidence type="ECO:0000256" key="1">
    <source>
        <dbReference type="ARBA" id="ARBA00022737"/>
    </source>
</evidence>
<keyword evidence="5" id="KW-1185">Reference proteome</keyword>
<dbReference type="PANTHER" id="PTHR24104">
    <property type="entry name" value="E3 UBIQUITIN-PROTEIN LIGASE NHLRC1-RELATED"/>
    <property type="match status" value="1"/>
</dbReference>
<name>A0ABY4CBF7_9BACT</name>
<keyword evidence="3" id="KW-0732">Signal</keyword>
<evidence type="ECO:0000313" key="5">
    <source>
        <dbReference type="Proteomes" id="UP000830116"/>
    </source>
</evidence>
<feature type="repeat" description="NHL" evidence="2">
    <location>
        <begin position="559"/>
        <end position="602"/>
    </location>
</feature>
<dbReference type="PROSITE" id="PS51257">
    <property type="entry name" value="PROKAR_LIPOPROTEIN"/>
    <property type="match status" value="1"/>
</dbReference>
<reference evidence="4" key="1">
    <citation type="submission" date="2022-03" db="EMBL/GenBank/DDBJ databases">
        <title>Genome Identification and Characterization of new species Bdellovibrio reynosense LBG001 sp. nov. from a Mexico soil sample.</title>
        <authorList>
            <person name="Camilli A."/>
            <person name="Ajao Y."/>
            <person name="Guo X."/>
        </authorList>
    </citation>
    <scope>NUCLEOTIDE SEQUENCE</scope>
    <source>
        <strain evidence="4">LBG001</strain>
    </source>
</reference>
<organism evidence="4 5">
    <name type="scientific">Bdellovibrio reynosensis</name>
    <dbReference type="NCBI Taxonomy" id="2835041"/>
    <lineage>
        <taxon>Bacteria</taxon>
        <taxon>Pseudomonadati</taxon>
        <taxon>Bdellovibrionota</taxon>
        <taxon>Bdellovibrionia</taxon>
        <taxon>Bdellovibrionales</taxon>
        <taxon>Pseudobdellovibrionaceae</taxon>
        <taxon>Bdellovibrio</taxon>
    </lineage>
</organism>
<feature type="repeat" description="NHL" evidence="2">
    <location>
        <begin position="147"/>
        <end position="190"/>
    </location>
</feature>
<dbReference type="Pfam" id="PF01436">
    <property type="entry name" value="NHL"/>
    <property type="match status" value="1"/>
</dbReference>
<proteinExistence type="predicted"/>
<dbReference type="Gene3D" id="2.40.10.500">
    <property type="match status" value="1"/>
</dbReference>
<feature type="signal peptide" evidence="3">
    <location>
        <begin position="1"/>
        <end position="23"/>
    </location>
</feature>
<evidence type="ECO:0000256" key="2">
    <source>
        <dbReference type="PROSITE-ProRule" id="PRU00504"/>
    </source>
</evidence>
<protein>
    <submittedName>
        <fullName evidence="4">NHL repeat-containing protein</fullName>
    </submittedName>
</protein>
<dbReference type="InterPro" id="IPR050952">
    <property type="entry name" value="TRIM-NHL_E3_ligases"/>
</dbReference>
<feature type="repeat" description="NHL" evidence="2">
    <location>
        <begin position="206"/>
        <end position="238"/>
    </location>
</feature>
<dbReference type="SUPFAM" id="SSF63829">
    <property type="entry name" value="Calcium-dependent phosphotriesterase"/>
    <property type="match status" value="1"/>
</dbReference>
<dbReference type="SUPFAM" id="SSF101898">
    <property type="entry name" value="NHL repeat"/>
    <property type="match status" value="1"/>
</dbReference>
<sequence length="608" mass="66126">MNFIFRMTLAIFFSIFSAGCTMDAELLKGVSDQLSESPDDPTPTPDPVLKNTFPIGGAKHYYSFPLSMTFTDDGKLFVTSYQDMAMGVQQYDIATGDFVFGFGTYGNTSNNQFEAPERLVISPAGKILVIERFQHKIKVFDMDGTYLSSIGSEGVGQGQFKEPTDVVFDKDGRMYVSERQNCRIQVFNADGSHNRFIGSGPGALVGQLNAPTGIDVDDNLNVYVLDAANKRVQIFKANNTITTFGTPGNSPGQFNLPYKVRVNSEGDIFVNERIRGELIKFSPTGILIGYYTGNPANPFNDPYDFQFDENDNVYVASLMGGNIQILDKNGNFIKAFEKESPLGGIMGLFIDSTNNIYSTQGFAPGSPQYIFKFNSSGQQVGRFSQSGTNPGQLQFAIASVVDAQGNIYTSDMLANKVWKYDKDGNYIKFIGTGVAGTSNGDFGSVAGLCFREGFLYATDTLNGNVQKFDTDGNFVSVIGATAGPGKLSSPVACYVDLQHNLYVIDQAGKIYKYDEDEDYVFDFAHPPSYGIYVDATGNIFATDLMGSRVIKYDSGGNMLTSFGTVGRLLGEMNGPSGIAADSDGNLYVAEAFGKRIQKFSPLGIPLTE</sequence>
<dbReference type="CDD" id="cd05819">
    <property type="entry name" value="NHL"/>
    <property type="match status" value="2"/>
</dbReference>